<proteinExistence type="predicted"/>
<sequence length="90" mass="9326">MVEAIVRRAHAAGQTLGRGRASGVIAAQAAGEEGDAAGHRAVGGVANAQIELGVVRALRELRGIFHEGSPWWKGHASRFTGTPANEAMTQ</sequence>
<reference evidence="1 2" key="1">
    <citation type="journal article" date="2016" name="Nat. Commun.">
        <title>Thousands of microbial genomes shed light on interconnected biogeochemical processes in an aquifer system.</title>
        <authorList>
            <person name="Anantharaman K."/>
            <person name="Brown C.T."/>
            <person name="Hug L.A."/>
            <person name="Sharon I."/>
            <person name="Castelle C.J."/>
            <person name="Probst A.J."/>
            <person name="Thomas B.C."/>
            <person name="Singh A."/>
            <person name="Wilkins M.J."/>
            <person name="Karaoz U."/>
            <person name="Brodie E.L."/>
            <person name="Williams K.H."/>
            <person name="Hubbard S.S."/>
            <person name="Banfield J.F."/>
        </authorList>
    </citation>
    <scope>NUCLEOTIDE SEQUENCE [LARGE SCALE GENOMIC DNA]</scope>
</reference>
<accession>A0A1F6FFZ6</accession>
<evidence type="ECO:0000313" key="1">
    <source>
        <dbReference type="EMBL" id="OGG84778.1"/>
    </source>
</evidence>
<evidence type="ECO:0000313" key="2">
    <source>
        <dbReference type="Proteomes" id="UP000177325"/>
    </source>
</evidence>
<dbReference type="AlphaFoldDB" id="A0A1F6FFZ6"/>
<name>A0A1F6FFZ6_9BACT</name>
<protein>
    <submittedName>
        <fullName evidence="1">Uncharacterized protein</fullName>
    </submittedName>
</protein>
<dbReference type="EMBL" id="MFMM01000001">
    <property type="protein sequence ID" value="OGG84778.1"/>
    <property type="molecule type" value="Genomic_DNA"/>
</dbReference>
<gene>
    <name evidence="1" type="ORF">A3G90_01690</name>
</gene>
<comment type="caution">
    <text evidence="1">The sequence shown here is derived from an EMBL/GenBank/DDBJ whole genome shotgun (WGS) entry which is preliminary data.</text>
</comment>
<dbReference type="Proteomes" id="UP000177325">
    <property type="component" value="Unassembled WGS sequence"/>
</dbReference>
<organism evidence="1 2">
    <name type="scientific">Candidatus Kaiserbacteria bacterium RIFCSPLOWO2_12_FULL_45_26</name>
    <dbReference type="NCBI Taxonomy" id="1798525"/>
    <lineage>
        <taxon>Bacteria</taxon>
        <taxon>Candidatus Kaiseribacteriota</taxon>
    </lineage>
</organism>